<feature type="domain" description="TTF-type" evidence="2">
    <location>
        <begin position="7"/>
        <end position="106"/>
    </location>
</feature>
<feature type="region of interest" description="Disordered" evidence="1">
    <location>
        <begin position="149"/>
        <end position="173"/>
    </location>
</feature>
<protein>
    <recommendedName>
        <fullName evidence="2">TTF-type domain-containing protein</fullName>
    </recommendedName>
</protein>
<dbReference type="SMART" id="SM00597">
    <property type="entry name" value="ZnF_TTF"/>
    <property type="match status" value="1"/>
</dbReference>
<dbReference type="EMBL" id="JADGKB010000050">
    <property type="protein sequence ID" value="KAJ3256488.1"/>
    <property type="molecule type" value="Genomic_DNA"/>
</dbReference>
<evidence type="ECO:0000256" key="1">
    <source>
        <dbReference type="SAM" id="MobiDB-lite"/>
    </source>
</evidence>
<gene>
    <name evidence="3" type="ORF">HK103_005486</name>
</gene>
<evidence type="ECO:0000313" key="3">
    <source>
        <dbReference type="EMBL" id="KAJ3256488.1"/>
    </source>
</evidence>
<accession>A0AAD5Y2R7</accession>
<dbReference type="AlphaFoldDB" id="A0AAD5Y2R7"/>
<evidence type="ECO:0000313" key="4">
    <source>
        <dbReference type="Proteomes" id="UP001210925"/>
    </source>
</evidence>
<proteinExistence type="predicted"/>
<sequence length="254" mass="29014">MKEKKISPRGFKMKWLHLPKSEGLADWLHYDEEKDAVFCKICIEKNAPKTSFNNTDTGFTGSNKKGIQLSDLKSHSSSRAHCIATGVHTKRHKEYELERTKAEGEKKSIANPLLDAVAAVTLVKGKSDCALTKFAEYATTLHEIVSDTEQKKYPSDTARETQESNSESNRELYSDVNMDPVQSSEFESGDDIKFPYKRIKPDPIQDLYQKMKILRSEDEITKRFVLGLYYVNKNCRDRQVSVNAETGEFVFLKQ</sequence>
<evidence type="ECO:0000259" key="2">
    <source>
        <dbReference type="SMART" id="SM00597"/>
    </source>
</evidence>
<dbReference type="Proteomes" id="UP001210925">
    <property type="component" value="Unassembled WGS sequence"/>
</dbReference>
<comment type="caution">
    <text evidence="3">The sequence shown here is derived from an EMBL/GenBank/DDBJ whole genome shotgun (WGS) entry which is preliminary data.</text>
</comment>
<dbReference type="InterPro" id="IPR006580">
    <property type="entry name" value="Znf_TTF"/>
</dbReference>
<organism evidence="3 4">
    <name type="scientific">Boothiomyces macroporosus</name>
    <dbReference type="NCBI Taxonomy" id="261099"/>
    <lineage>
        <taxon>Eukaryota</taxon>
        <taxon>Fungi</taxon>
        <taxon>Fungi incertae sedis</taxon>
        <taxon>Chytridiomycota</taxon>
        <taxon>Chytridiomycota incertae sedis</taxon>
        <taxon>Chytridiomycetes</taxon>
        <taxon>Rhizophydiales</taxon>
        <taxon>Terramycetaceae</taxon>
        <taxon>Boothiomyces</taxon>
    </lineage>
</organism>
<reference evidence="3" key="1">
    <citation type="submission" date="2020-05" db="EMBL/GenBank/DDBJ databases">
        <title>Phylogenomic resolution of chytrid fungi.</title>
        <authorList>
            <person name="Stajich J.E."/>
            <person name="Amses K."/>
            <person name="Simmons R."/>
            <person name="Seto K."/>
            <person name="Myers J."/>
            <person name="Bonds A."/>
            <person name="Quandt C.A."/>
            <person name="Barry K."/>
            <person name="Liu P."/>
            <person name="Grigoriev I."/>
            <person name="Longcore J.E."/>
            <person name="James T.Y."/>
        </authorList>
    </citation>
    <scope>NUCLEOTIDE SEQUENCE</scope>
    <source>
        <strain evidence="3">PLAUS21</strain>
    </source>
</reference>
<keyword evidence="4" id="KW-1185">Reference proteome</keyword>
<name>A0AAD5Y2R7_9FUNG</name>